<evidence type="ECO:0000256" key="2">
    <source>
        <dbReference type="ARBA" id="ARBA00022723"/>
    </source>
</evidence>
<organism evidence="5">
    <name type="scientific">Amphimedon queenslandica</name>
    <name type="common">Sponge</name>
    <dbReference type="NCBI Taxonomy" id="400682"/>
    <lineage>
        <taxon>Eukaryota</taxon>
        <taxon>Metazoa</taxon>
        <taxon>Porifera</taxon>
        <taxon>Demospongiae</taxon>
        <taxon>Heteroscleromorpha</taxon>
        <taxon>Haplosclerida</taxon>
        <taxon>Niphatidae</taxon>
        <taxon>Amphimedon</taxon>
    </lineage>
</organism>
<dbReference type="OrthoDB" id="7331812at2759"/>
<dbReference type="EnsemblMetazoa" id="Aqu2.1.16157_001">
    <property type="protein sequence ID" value="Aqu2.1.16157_001"/>
    <property type="gene ID" value="Aqu2.1.16157"/>
</dbReference>
<dbReference type="InterPro" id="IPR027805">
    <property type="entry name" value="Transposase_HTH_dom"/>
</dbReference>
<dbReference type="AlphaFoldDB" id="A0A1X7TMY9"/>
<dbReference type="InterPro" id="IPR027806">
    <property type="entry name" value="HARBI1_dom"/>
</dbReference>
<name>A0A1X7TMY9_AMPQE</name>
<dbReference type="Pfam" id="PF13613">
    <property type="entry name" value="HTH_Tnp_4"/>
    <property type="match status" value="1"/>
</dbReference>
<evidence type="ECO:0008006" key="6">
    <source>
        <dbReference type="Google" id="ProtNLM"/>
    </source>
</evidence>
<protein>
    <recommendedName>
        <fullName evidence="6">DDE Tnp4 domain-containing protein</fullName>
    </recommendedName>
</protein>
<dbReference type="GO" id="GO:0046872">
    <property type="term" value="F:metal ion binding"/>
    <property type="evidence" value="ECO:0007669"/>
    <property type="project" value="UniProtKB-KW"/>
</dbReference>
<feature type="domain" description="DDE Tnp4" evidence="3">
    <location>
        <begin position="126"/>
        <end position="198"/>
    </location>
</feature>
<evidence type="ECO:0000256" key="1">
    <source>
        <dbReference type="ARBA" id="ARBA00001968"/>
    </source>
</evidence>
<dbReference type="PANTHER" id="PTHR23080">
    <property type="entry name" value="THAP DOMAIN PROTEIN"/>
    <property type="match status" value="1"/>
</dbReference>
<accession>A0A1X7TMY9</accession>
<comment type="cofactor">
    <cofactor evidence="1">
        <name>a divalent metal cation</name>
        <dbReference type="ChEBI" id="CHEBI:60240"/>
    </cofactor>
</comment>
<dbReference type="Pfam" id="PF13359">
    <property type="entry name" value="DDE_Tnp_4"/>
    <property type="match status" value="1"/>
</dbReference>
<evidence type="ECO:0000259" key="3">
    <source>
        <dbReference type="Pfam" id="PF13359"/>
    </source>
</evidence>
<sequence>LKCIKTTLQPSHATHHFQLTTTLWSASIFLAKQETIKNIHRTRSDIMQTPTRTNRKDLAYRFQVSPSTVSCIFTSLVNFLHKKLSEKPIWLYRIIFPSYKNHNTARGLVGKTPLILSPLYLVMSQILDQMGIGDSVMADRGLIKSGEQLTEFELVELRRIASLRIYIERATGRIKIFPILNLRISNNLTGLSSEIFYVSTFITSFQPPLVKETR</sequence>
<dbReference type="PANTHER" id="PTHR23080:SF133">
    <property type="entry name" value="SI:CH211-262I1.5-RELATED"/>
    <property type="match status" value="1"/>
</dbReference>
<feature type="domain" description="Transposase Helix-turn-helix" evidence="4">
    <location>
        <begin position="55"/>
        <end position="85"/>
    </location>
</feature>
<evidence type="ECO:0000259" key="4">
    <source>
        <dbReference type="Pfam" id="PF13613"/>
    </source>
</evidence>
<reference evidence="5" key="1">
    <citation type="submission" date="2017-05" db="UniProtKB">
        <authorList>
            <consortium name="EnsemblMetazoa"/>
        </authorList>
    </citation>
    <scope>IDENTIFICATION</scope>
</reference>
<proteinExistence type="predicted"/>
<evidence type="ECO:0000313" key="5">
    <source>
        <dbReference type="EnsemblMetazoa" id="Aqu2.1.16157_001"/>
    </source>
</evidence>
<dbReference type="InParanoid" id="A0A1X7TMY9"/>
<keyword evidence="2" id="KW-0479">Metal-binding</keyword>